<evidence type="ECO:0000259" key="4">
    <source>
        <dbReference type="PROSITE" id="PS51077"/>
    </source>
</evidence>
<keyword evidence="2" id="KW-0238">DNA-binding</keyword>
<dbReference type="HOGENOM" id="CLU_062618_6_2_11"/>
<keyword evidence="7" id="KW-1185">Reference proteome</keyword>
<evidence type="ECO:0000256" key="1">
    <source>
        <dbReference type="ARBA" id="ARBA00023015"/>
    </source>
</evidence>
<evidence type="ECO:0000256" key="2">
    <source>
        <dbReference type="ARBA" id="ARBA00023125"/>
    </source>
</evidence>
<sequence>MRKVDTEVRMMTAGQQVHQSIGRAAAVLDALAAGNGSSLRASEIAEAADLGLSTTTRLLGTLMELGYVAKTSDRDFVLGSRLLALAAAELNHNTVFRESRMLCQELARITRLSANVAVREGVRCLYLCHFEGDLAPKNQSMVGATIPLHASGLGKCLLLGTTQAQRVELLGAQLRRFTRFTVTDHEELTRVLGEVADAGLAVEEQELALGRVCLAAPIRDRSGQVCAAISVSGRVSLLKELDRGEIEEQLFEVADRISVNLGYLGGTSVD</sequence>
<evidence type="ECO:0000259" key="5">
    <source>
        <dbReference type="PROSITE" id="PS51078"/>
    </source>
</evidence>
<dbReference type="InterPro" id="IPR005471">
    <property type="entry name" value="Tscrpt_reg_IclR_N"/>
</dbReference>
<reference evidence="6 7" key="1">
    <citation type="submission" date="2009-01" db="EMBL/GenBank/DDBJ databases">
        <authorList>
            <person name="Qin X."/>
            <person name="Bachman B."/>
            <person name="Battles P."/>
            <person name="Bell A."/>
            <person name="Bess C."/>
            <person name="Bickham C."/>
            <person name="Chaboub L."/>
            <person name="Chen D."/>
            <person name="Coyle M."/>
            <person name="Deiros D.R."/>
            <person name="Dinh H."/>
            <person name="Forbes L."/>
            <person name="Fowler G."/>
            <person name="Francisco L."/>
            <person name="Fu Q."/>
            <person name="Gubbala S."/>
            <person name="Hale W."/>
            <person name="Han Y."/>
            <person name="Hemphill L."/>
            <person name="Highlander S.K."/>
            <person name="Hirani K."/>
            <person name="Hogues M."/>
            <person name="Jackson L."/>
            <person name="Jakkamsetti A."/>
            <person name="Javaid M."/>
            <person name="Jiang H."/>
            <person name="Korchina V."/>
            <person name="Kovar C."/>
            <person name="Lara F."/>
            <person name="Lee S."/>
            <person name="Mata R."/>
            <person name="Mathew T."/>
            <person name="Moen C."/>
            <person name="Morales K."/>
            <person name="Munidasa M."/>
            <person name="Nazareth L."/>
            <person name="Ngo R."/>
            <person name="Nguyen L."/>
            <person name="Okwuonu G."/>
            <person name="Ongeri F."/>
            <person name="Patil S."/>
            <person name="Petrosino J."/>
            <person name="Pham C."/>
            <person name="Pham P."/>
            <person name="Pu L.-L."/>
            <person name="Puazo M."/>
            <person name="Raj R."/>
            <person name="Reid J."/>
            <person name="Rouhana J."/>
            <person name="Saada N."/>
            <person name="Shang Y."/>
            <person name="Simmons D."/>
            <person name="Thornton R."/>
            <person name="Warren J."/>
            <person name="Weissenberger G."/>
            <person name="Zhang J."/>
            <person name="Zhang L."/>
            <person name="Zhou C."/>
            <person name="Zhu D."/>
            <person name="Muzny D."/>
            <person name="Worley K."/>
            <person name="Gibbs R."/>
        </authorList>
    </citation>
    <scope>NUCLEOTIDE SEQUENCE [LARGE SCALE GENOMIC DNA]</scope>
    <source>
        <strain evidence="6 7">DSM 15434</strain>
    </source>
</reference>
<dbReference type="InterPro" id="IPR036390">
    <property type="entry name" value="WH_DNA-bd_sf"/>
</dbReference>
<dbReference type="AlphaFoldDB" id="C0W915"/>
<feature type="domain" description="HTH iclR-type" evidence="4">
    <location>
        <begin position="18"/>
        <end position="80"/>
    </location>
</feature>
<dbReference type="Gene3D" id="3.30.450.40">
    <property type="match status" value="1"/>
</dbReference>
<accession>C0W915</accession>
<dbReference type="PANTHER" id="PTHR30136">
    <property type="entry name" value="HELIX-TURN-HELIX TRANSCRIPTIONAL REGULATOR, ICLR FAMILY"/>
    <property type="match status" value="1"/>
</dbReference>
<dbReference type="STRING" id="103621.GCA_001067145_01667"/>
<dbReference type="EMBL" id="ACFH01000219">
    <property type="protein sequence ID" value="EEH64761.1"/>
    <property type="molecule type" value="Genomic_DNA"/>
</dbReference>
<dbReference type="eggNOG" id="COG1414">
    <property type="taxonomic scope" value="Bacteria"/>
</dbReference>
<dbReference type="Pfam" id="PF09339">
    <property type="entry name" value="HTH_IclR"/>
    <property type="match status" value="1"/>
</dbReference>
<dbReference type="InterPro" id="IPR029016">
    <property type="entry name" value="GAF-like_dom_sf"/>
</dbReference>
<gene>
    <name evidence="6" type="ORF">HMPREF0058_2359</name>
</gene>
<dbReference type="SUPFAM" id="SSF46785">
    <property type="entry name" value="Winged helix' DNA-binding domain"/>
    <property type="match status" value="1"/>
</dbReference>
<dbReference type="InterPro" id="IPR050707">
    <property type="entry name" value="HTH_MetabolicPath_Reg"/>
</dbReference>
<name>C0W915_9ACTO</name>
<dbReference type="GO" id="GO:0003700">
    <property type="term" value="F:DNA-binding transcription factor activity"/>
    <property type="evidence" value="ECO:0007669"/>
    <property type="project" value="TreeGrafter"/>
</dbReference>
<feature type="domain" description="IclR-ED" evidence="5">
    <location>
        <begin position="81"/>
        <end position="263"/>
    </location>
</feature>
<dbReference type="GeneID" id="81708958"/>
<protein>
    <submittedName>
        <fullName evidence="6">Transcriptional regulator, IclR family, C-terminal domain protein</fullName>
    </submittedName>
</protein>
<dbReference type="PROSITE" id="PS51078">
    <property type="entry name" value="ICLR_ED"/>
    <property type="match status" value="1"/>
</dbReference>
<proteinExistence type="predicted"/>
<dbReference type="InterPro" id="IPR014757">
    <property type="entry name" value="Tscrpt_reg_IclR_C"/>
</dbReference>
<evidence type="ECO:0000313" key="7">
    <source>
        <dbReference type="Proteomes" id="UP000004778"/>
    </source>
</evidence>
<evidence type="ECO:0000256" key="3">
    <source>
        <dbReference type="ARBA" id="ARBA00023163"/>
    </source>
</evidence>
<dbReference type="GO" id="GO:0003677">
    <property type="term" value="F:DNA binding"/>
    <property type="evidence" value="ECO:0007669"/>
    <property type="project" value="UniProtKB-KW"/>
</dbReference>
<dbReference type="SMART" id="SM00346">
    <property type="entry name" value="HTH_ICLR"/>
    <property type="match status" value="1"/>
</dbReference>
<dbReference type="PANTHER" id="PTHR30136:SF24">
    <property type="entry name" value="HTH-TYPE TRANSCRIPTIONAL REPRESSOR ALLR"/>
    <property type="match status" value="1"/>
</dbReference>
<comment type="caution">
    <text evidence="6">The sequence shown here is derived from an EMBL/GenBank/DDBJ whole genome shotgun (WGS) entry which is preliminary data.</text>
</comment>
<dbReference type="Pfam" id="PF01614">
    <property type="entry name" value="IclR_C"/>
    <property type="match status" value="1"/>
</dbReference>
<evidence type="ECO:0000313" key="6">
    <source>
        <dbReference type="EMBL" id="EEH64761.1"/>
    </source>
</evidence>
<dbReference type="Gene3D" id="1.10.10.10">
    <property type="entry name" value="Winged helix-like DNA-binding domain superfamily/Winged helix DNA-binding domain"/>
    <property type="match status" value="1"/>
</dbReference>
<organism evidence="6 7">
    <name type="scientific">Actinomyces urogenitalis DSM 15434</name>
    <dbReference type="NCBI Taxonomy" id="525246"/>
    <lineage>
        <taxon>Bacteria</taxon>
        <taxon>Bacillati</taxon>
        <taxon>Actinomycetota</taxon>
        <taxon>Actinomycetes</taxon>
        <taxon>Actinomycetales</taxon>
        <taxon>Actinomycetaceae</taxon>
        <taxon>Actinomyces</taxon>
    </lineage>
</organism>
<dbReference type="Proteomes" id="UP000004778">
    <property type="component" value="Unassembled WGS sequence"/>
</dbReference>
<dbReference type="SUPFAM" id="SSF55781">
    <property type="entry name" value="GAF domain-like"/>
    <property type="match status" value="1"/>
</dbReference>
<keyword evidence="3" id="KW-0804">Transcription</keyword>
<dbReference type="InterPro" id="IPR036388">
    <property type="entry name" value="WH-like_DNA-bd_sf"/>
</dbReference>
<dbReference type="GO" id="GO:0045892">
    <property type="term" value="P:negative regulation of DNA-templated transcription"/>
    <property type="evidence" value="ECO:0007669"/>
    <property type="project" value="TreeGrafter"/>
</dbReference>
<dbReference type="RefSeq" id="WP_006549266.1">
    <property type="nucleotide sequence ID" value="NZ_DS999575.1"/>
</dbReference>
<dbReference type="PROSITE" id="PS51077">
    <property type="entry name" value="HTH_ICLR"/>
    <property type="match status" value="1"/>
</dbReference>
<keyword evidence="1" id="KW-0805">Transcription regulation</keyword>